<dbReference type="EMBL" id="KB008146">
    <property type="protein sequence ID" value="ELR11856.1"/>
    <property type="molecule type" value="Genomic_DNA"/>
</dbReference>
<dbReference type="AlphaFoldDB" id="L8GI38"/>
<dbReference type="GeneID" id="14912328"/>
<dbReference type="RefSeq" id="XP_004333869.1">
    <property type="nucleotide sequence ID" value="XM_004333821.1"/>
</dbReference>
<evidence type="ECO:0000313" key="2">
    <source>
        <dbReference type="Proteomes" id="UP000011083"/>
    </source>
</evidence>
<name>L8GI38_ACACF</name>
<dbReference type="KEGG" id="acan:ACA1_273470"/>
<sequence>MSHRHAAQHYMTVQHKAAEARLAAYWVQGSKHSFEGGKGNSAKGSEGITARVRVMVRTVKVMRANVGWWA</sequence>
<keyword evidence="2" id="KW-1185">Reference proteome</keyword>
<dbReference type="Proteomes" id="UP000011083">
    <property type="component" value="Unassembled WGS sequence"/>
</dbReference>
<dbReference type="VEuPathDB" id="AmoebaDB:ACA1_273470"/>
<organism evidence="1 2">
    <name type="scientific">Acanthamoeba castellanii (strain ATCC 30010 / Neff)</name>
    <dbReference type="NCBI Taxonomy" id="1257118"/>
    <lineage>
        <taxon>Eukaryota</taxon>
        <taxon>Amoebozoa</taxon>
        <taxon>Discosea</taxon>
        <taxon>Longamoebia</taxon>
        <taxon>Centramoebida</taxon>
        <taxon>Acanthamoebidae</taxon>
        <taxon>Acanthamoeba</taxon>
    </lineage>
</organism>
<gene>
    <name evidence="1" type="ORF">ACA1_273470</name>
</gene>
<evidence type="ECO:0000313" key="1">
    <source>
        <dbReference type="EMBL" id="ELR11856.1"/>
    </source>
</evidence>
<reference evidence="1 2" key="1">
    <citation type="journal article" date="2013" name="Genome Biol.">
        <title>Genome of Acanthamoeba castellanii highlights extensive lateral gene transfer and early evolution of tyrosine kinase signaling.</title>
        <authorList>
            <person name="Clarke M."/>
            <person name="Lohan A.J."/>
            <person name="Liu B."/>
            <person name="Lagkouvardos I."/>
            <person name="Roy S."/>
            <person name="Zafar N."/>
            <person name="Bertelli C."/>
            <person name="Schilde C."/>
            <person name="Kianianmomeni A."/>
            <person name="Burglin T.R."/>
            <person name="Frech C."/>
            <person name="Turcotte B."/>
            <person name="Kopec K.O."/>
            <person name="Synnott J.M."/>
            <person name="Choo C."/>
            <person name="Paponov I."/>
            <person name="Finkler A."/>
            <person name="Soon Heng Tan C."/>
            <person name="Hutchins A.P."/>
            <person name="Weinmeier T."/>
            <person name="Rattei T."/>
            <person name="Chu J.S."/>
            <person name="Gimenez G."/>
            <person name="Irimia M."/>
            <person name="Rigden D.J."/>
            <person name="Fitzpatrick D.A."/>
            <person name="Lorenzo-Morales J."/>
            <person name="Bateman A."/>
            <person name="Chiu C.H."/>
            <person name="Tang P."/>
            <person name="Hegemann P."/>
            <person name="Fromm H."/>
            <person name="Raoult D."/>
            <person name="Greub G."/>
            <person name="Miranda-Saavedra D."/>
            <person name="Chen N."/>
            <person name="Nash P."/>
            <person name="Ginger M.L."/>
            <person name="Horn M."/>
            <person name="Schaap P."/>
            <person name="Caler L."/>
            <person name="Loftus B."/>
        </authorList>
    </citation>
    <scope>NUCLEOTIDE SEQUENCE [LARGE SCALE GENOMIC DNA]</scope>
    <source>
        <strain evidence="1 2">Neff</strain>
    </source>
</reference>
<proteinExistence type="predicted"/>
<protein>
    <submittedName>
        <fullName evidence="1">Uncharacterized protein</fullName>
    </submittedName>
</protein>
<accession>L8GI38</accession>